<dbReference type="EMBL" id="LR796174">
    <property type="protein sequence ID" value="CAB4123481.1"/>
    <property type="molecule type" value="Genomic_DNA"/>
</dbReference>
<organism evidence="1">
    <name type="scientific">uncultured Caudovirales phage</name>
    <dbReference type="NCBI Taxonomy" id="2100421"/>
    <lineage>
        <taxon>Viruses</taxon>
        <taxon>Duplodnaviria</taxon>
        <taxon>Heunggongvirae</taxon>
        <taxon>Uroviricota</taxon>
        <taxon>Caudoviricetes</taxon>
        <taxon>Peduoviridae</taxon>
        <taxon>Maltschvirus</taxon>
        <taxon>Maltschvirus maltsch</taxon>
    </lineage>
</organism>
<gene>
    <name evidence="1" type="ORF">UFOVP46_12</name>
</gene>
<proteinExistence type="predicted"/>
<protein>
    <submittedName>
        <fullName evidence="1">Uncharacterized protein</fullName>
    </submittedName>
</protein>
<reference evidence="1" key="1">
    <citation type="submission" date="2020-04" db="EMBL/GenBank/DDBJ databases">
        <authorList>
            <person name="Chiriac C."/>
            <person name="Salcher M."/>
            <person name="Ghai R."/>
            <person name="Kavagutti S V."/>
        </authorList>
    </citation>
    <scope>NUCLEOTIDE SEQUENCE</scope>
</reference>
<sequence length="102" mass="11391">MEYKFVRTTTGPVVLGEDEVLFFGDFNALVDYIDSDPEFVHKAKLFVAEGLRETADNLANSMFNAVVGGDQTQALYGYIGALRQLRELEHQFLPAVLGQHSH</sequence>
<evidence type="ECO:0000313" key="1">
    <source>
        <dbReference type="EMBL" id="CAB4123481.1"/>
    </source>
</evidence>
<name>A0A6J5KNR5_9CAUD</name>
<accession>A0A6J5KNR5</accession>